<protein>
    <submittedName>
        <fullName evidence="2">Uncharacterized protein</fullName>
    </submittedName>
</protein>
<gene>
    <name evidence="2" type="ordered locus">Tthe_2329</name>
</gene>
<keyword evidence="1" id="KW-0812">Transmembrane</keyword>
<dbReference type="STRING" id="580327.Tthe_2329"/>
<evidence type="ECO:0000313" key="2">
    <source>
        <dbReference type="EMBL" id="ADL69799.1"/>
    </source>
</evidence>
<dbReference type="Proteomes" id="UP000001626">
    <property type="component" value="Chromosome"/>
</dbReference>
<proteinExistence type="predicted"/>
<keyword evidence="3" id="KW-1185">Reference proteome</keyword>
<organism evidence="2 3">
    <name type="scientific">Thermoanaerobacterium thermosaccharolyticum (strain ATCC 7956 / DSM 571 / NCIMB 9385 / NCA 3814 / NCTC 13789 / WDCM 00135 / 2032)</name>
    <name type="common">Clostridium thermosaccharolyticum</name>
    <dbReference type="NCBI Taxonomy" id="580327"/>
    <lineage>
        <taxon>Bacteria</taxon>
        <taxon>Bacillati</taxon>
        <taxon>Bacillota</taxon>
        <taxon>Clostridia</taxon>
        <taxon>Thermoanaerobacterales</taxon>
        <taxon>Thermoanaerobacteraceae</taxon>
        <taxon>Thermoanaerobacterium</taxon>
    </lineage>
</organism>
<evidence type="ECO:0000313" key="3">
    <source>
        <dbReference type="Proteomes" id="UP000001626"/>
    </source>
</evidence>
<keyword evidence="1" id="KW-0472">Membrane</keyword>
<reference evidence="2 3" key="1">
    <citation type="submission" date="2010-08" db="EMBL/GenBank/DDBJ databases">
        <title>Complete sequence of Thermoanaerobacterium thermosaccharolyticum DSM 571.</title>
        <authorList>
            <consortium name="US DOE Joint Genome Institute"/>
            <person name="Lucas S."/>
            <person name="Copeland A."/>
            <person name="Lapidus A."/>
            <person name="Cheng J.-F."/>
            <person name="Bruce D."/>
            <person name="Goodwin L."/>
            <person name="Pitluck S."/>
            <person name="Teshima H."/>
            <person name="Detter J.C."/>
            <person name="Han C."/>
            <person name="Tapia R."/>
            <person name="Land M."/>
            <person name="Hauser L."/>
            <person name="Chang Y.-J."/>
            <person name="Jeffries C."/>
            <person name="Kyrpides N."/>
            <person name="Ivanova N."/>
            <person name="Mikhailova N."/>
            <person name="Hemme C.L."/>
            <person name="Woyke T."/>
        </authorList>
    </citation>
    <scope>NUCLEOTIDE SEQUENCE [LARGE SCALE GENOMIC DNA]</scope>
    <source>
        <strain evidence="3">ATCC 7956 / DSM 571 / NCIMB 9385 / NCA 3814 / NCTC 13789 / WDCM 00135 / 2032</strain>
    </source>
</reference>
<name>D9TS76_THETC</name>
<sequence>MIIFRTSISIALIACNIATYELYRRHRNNVRMVLLSIWFFIILNGALIYLLVSTFYPS</sequence>
<dbReference type="HOGENOM" id="CLU_2977836_0_0_9"/>
<keyword evidence="1" id="KW-1133">Transmembrane helix</keyword>
<evidence type="ECO:0000256" key="1">
    <source>
        <dbReference type="SAM" id="Phobius"/>
    </source>
</evidence>
<accession>D9TS76</accession>
<dbReference type="KEGG" id="ttm:Tthe_2329"/>
<feature type="transmembrane region" description="Helical" evidence="1">
    <location>
        <begin position="35"/>
        <end position="56"/>
    </location>
</feature>
<dbReference type="EMBL" id="CP002171">
    <property type="protein sequence ID" value="ADL69799.1"/>
    <property type="molecule type" value="Genomic_DNA"/>
</dbReference>
<dbReference type="AlphaFoldDB" id="D9TS76"/>